<accession>A0A2N1L227</accession>
<evidence type="ECO:0000313" key="3">
    <source>
        <dbReference type="Proteomes" id="UP000233469"/>
    </source>
</evidence>
<reference evidence="2 3" key="2">
    <citation type="submission" date="2017-10" db="EMBL/GenBank/DDBJ databases">
        <title>Extensive intraspecific genome diversity in a model arbuscular mycorrhizal fungus.</title>
        <authorList>
            <person name="Chen E.C.H."/>
            <person name="Morin E."/>
            <person name="Baudet D."/>
            <person name="Noel J."/>
            <person name="Ndikumana S."/>
            <person name="Charron P."/>
            <person name="St-Onge C."/>
            <person name="Giorgi J."/>
            <person name="Grigoriev I.V."/>
            <person name="Roux C."/>
            <person name="Martin F.M."/>
            <person name="Corradi N."/>
        </authorList>
    </citation>
    <scope>NUCLEOTIDE SEQUENCE [LARGE SCALE GENOMIC DNA]</scope>
    <source>
        <strain evidence="2 3">C2</strain>
    </source>
</reference>
<comment type="caution">
    <text evidence="2">The sequence shown here is derived from an EMBL/GenBank/DDBJ whole genome shotgun (WGS) entry which is preliminary data.</text>
</comment>
<protein>
    <submittedName>
        <fullName evidence="2">Uncharacterized protein</fullName>
    </submittedName>
</protein>
<evidence type="ECO:0000313" key="2">
    <source>
        <dbReference type="EMBL" id="PKK43423.1"/>
    </source>
</evidence>
<organism evidence="2 3">
    <name type="scientific">Rhizophagus irregularis</name>
    <dbReference type="NCBI Taxonomy" id="588596"/>
    <lineage>
        <taxon>Eukaryota</taxon>
        <taxon>Fungi</taxon>
        <taxon>Fungi incertae sedis</taxon>
        <taxon>Mucoromycota</taxon>
        <taxon>Glomeromycotina</taxon>
        <taxon>Glomeromycetes</taxon>
        <taxon>Glomerales</taxon>
        <taxon>Glomeraceae</taxon>
        <taxon>Rhizophagus</taxon>
    </lineage>
</organism>
<name>A0A2N1L227_9GLOM</name>
<reference evidence="2 3" key="1">
    <citation type="submission" date="2016-04" db="EMBL/GenBank/DDBJ databases">
        <title>Genome analyses suggest a sexual origin of heterokaryosis in a supposedly ancient asexual fungus.</title>
        <authorList>
            <person name="Ropars J."/>
            <person name="Sedzielewska K."/>
            <person name="Noel J."/>
            <person name="Charron P."/>
            <person name="Farinelli L."/>
            <person name="Marton T."/>
            <person name="Kruger M."/>
            <person name="Pelin A."/>
            <person name="Brachmann A."/>
            <person name="Corradi N."/>
        </authorList>
    </citation>
    <scope>NUCLEOTIDE SEQUENCE [LARGE SCALE GENOMIC DNA]</scope>
    <source>
        <strain evidence="2 3">C2</strain>
    </source>
</reference>
<dbReference type="Proteomes" id="UP000233469">
    <property type="component" value="Unassembled WGS sequence"/>
</dbReference>
<dbReference type="EMBL" id="LLXL01009320">
    <property type="protein sequence ID" value="PKK43423.1"/>
    <property type="molecule type" value="Genomic_DNA"/>
</dbReference>
<keyword evidence="1" id="KW-1133">Transmembrane helix</keyword>
<gene>
    <name evidence="2" type="ORF">RhiirC2_804280</name>
</gene>
<keyword evidence="1" id="KW-0472">Membrane</keyword>
<feature type="transmembrane region" description="Helical" evidence="1">
    <location>
        <begin position="27"/>
        <end position="46"/>
    </location>
</feature>
<proteinExistence type="predicted"/>
<keyword evidence="1" id="KW-0812">Transmembrane</keyword>
<evidence type="ECO:0000256" key="1">
    <source>
        <dbReference type="SAM" id="Phobius"/>
    </source>
</evidence>
<dbReference type="AlphaFoldDB" id="A0A2N1L227"/>
<sequence>MQIKLYNQKLNFSIFAFSFESSNLAHLNINLPIIITSTAIKILFYYEFKENNSSLQ</sequence>